<dbReference type="AlphaFoldDB" id="A0A7X1AXG2"/>
<dbReference type="Proteomes" id="UP000525652">
    <property type="component" value="Unassembled WGS sequence"/>
</dbReference>
<evidence type="ECO:0000313" key="2">
    <source>
        <dbReference type="Proteomes" id="UP000525652"/>
    </source>
</evidence>
<protein>
    <submittedName>
        <fullName evidence="1">Uncharacterized protein</fullName>
    </submittedName>
</protein>
<sequence>MKAQTLPNGVSVILDDTEAELRAIRAGVRDQLKDRAQRIGKTSHAVFPKGLRAEAFSRFGKTDDQGWAYMEGPLPIVLEMISAMGVAHGPWVGFSDNRNEEKN</sequence>
<reference evidence="1 2" key="1">
    <citation type="submission" date="2020-07" db="EMBL/GenBank/DDBJ databases">
        <authorList>
            <person name="Feng X."/>
        </authorList>
    </citation>
    <scope>NUCLEOTIDE SEQUENCE [LARGE SCALE GENOMIC DNA]</scope>
    <source>
        <strain evidence="1 2">JCM14086</strain>
    </source>
</reference>
<comment type="caution">
    <text evidence="1">The sequence shown here is derived from an EMBL/GenBank/DDBJ whole genome shotgun (WGS) entry which is preliminary data.</text>
</comment>
<name>A0A7X1AXG2_9BACT</name>
<dbReference type="EMBL" id="JACHVA010000075">
    <property type="protein sequence ID" value="MBC2601771.1"/>
    <property type="molecule type" value="Genomic_DNA"/>
</dbReference>
<proteinExistence type="predicted"/>
<accession>A0A7X1AXG2</accession>
<evidence type="ECO:0000313" key="1">
    <source>
        <dbReference type="EMBL" id="MBC2601771.1"/>
    </source>
</evidence>
<keyword evidence="2" id="KW-1185">Reference proteome</keyword>
<organism evidence="1 2">
    <name type="scientific">Puniceicoccus vermicola</name>
    <dbReference type="NCBI Taxonomy" id="388746"/>
    <lineage>
        <taxon>Bacteria</taxon>
        <taxon>Pseudomonadati</taxon>
        <taxon>Verrucomicrobiota</taxon>
        <taxon>Opitutia</taxon>
        <taxon>Puniceicoccales</taxon>
        <taxon>Puniceicoccaceae</taxon>
        <taxon>Puniceicoccus</taxon>
    </lineage>
</organism>
<dbReference type="RefSeq" id="WP_185692480.1">
    <property type="nucleotide sequence ID" value="NZ_JACHVA010000075.1"/>
</dbReference>
<gene>
    <name evidence="1" type="ORF">H5P30_08275</name>
</gene>